<keyword evidence="2 4" id="KW-0479">Metal-binding</keyword>
<keyword evidence="8" id="KW-1185">Reference proteome</keyword>
<dbReference type="Gene3D" id="1.10.760.10">
    <property type="entry name" value="Cytochrome c-like domain"/>
    <property type="match status" value="1"/>
</dbReference>
<dbReference type="SUPFAM" id="SSF46626">
    <property type="entry name" value="Cytochrome c"/>
    <property type="match status" value="1"/>
</dbReference>
<comment type="caution">
    <text evidence="7">The sequence shown here is derived from an EMBL/GenBank/DDBJ whole genome shotgun (WGS) entry which is preliminary data.</text>
</comment>
<evidence type="ECO:0000256" key="4">
    <source>
        <dbReference type="PROSITE-ProRule" id="PRU00433"/>
    </source>
</evidence>
<dbReference type="GO" id="GO:0009055">
    <property type="term" value="F:electron transfer activity"/>
    <property type="evidence" value="ECO:0007669"/>
    <property type="project" value="InterPro"/>
</dbReference>
<evidence type="ECO:0000313" key="8">
    <source>
        <dbReference type="Proteomes" id="UP000221168"/>
    </source>
</evidence>
<evidence type="ECO:0000256" key="2">
    <source>
        <dbReference type="ARBA" id="ARBA00022723"/>
    </source>
</evidence>
<dbReference type="Pfam" id="PF00034">
    <property type="entry name" value="Cytochrom_C"/>
    <property type="match status" value="1"/>
</dbReference>
<proteinExistence type="predicted"/>
<name>A0A2G1QP69_9HYPH</name>
<dbReference type="PROSITE" id="PS51257">
    <property type="entry name" value="PROKAR_LIPOPROTEIN"/>
    <property type="match status" value="1"/>
</dbReference>
<dbReference type="GO" id="GO:0020037">
    <property type="term" value="F:heme binding"/>
    <property type="evidence" value="ECO:0007669"/>
    <property type="project" value="InterPro"/>
</dbReference>
<reference evidence="7 8" key="1">
    <citation type="submission" date="2017-10" db="EMBL/GenBank/DDBJ databases">
        <title>Sedimentibacterium mangrovi gen. nov., sp. nov., a novel member of family Phyllobacteriacea isolated from mangrove sediment.</title>
        <authorList>
            <person name="Liao H."/>
            <person name="Tian Y."/>
        </authorList>
    </citation>
    <scope>NUCLEOTIDE SEQUENCE [LARGE SCALE GENOMIC DNA]</scope>
    <source>
        <strain evidence="7 8">X9-2-2</strain>
    </source>
</reference>
<organism evidence="7 8">
    <name type="scientific">Zhengella mangrovi</name>
    <dbReference type="NCBI Taxonomy" id="1982044"/>
    <lineage>
        <taxon>Bacteria</taxon>
        <taxon>Pseudomonadati</taxon>
        <taxon>Pseudomonadota</taxon>
        <taxon>Alphaproteobacteria</taxon>
        <taxon>Hyphomicrobiales</taxon>
        <taxon>Notoacmeibacteraceae</taxon>
        <taxon>Zhengella</taxon>
    </lineage>
</organism>
<keyword evidence="3 4" id="KW-0408">Iron</keyword>
<evidence type="ECO:0000313" key="7">
    <source>
        <dbReference type="EMBL" id="PHP67326.1"/>
    </source>
</evidence>
<dbReference type="OrthoDB" id="7363829at2"/>
<dbReference type="GO" id="GO:0046872">
    <property type="term" value="F:metal ion binding"/>
    <property type="evidence" value="ECO:0007669"/>
    <property type="project" value="UniProtKB-KW"/>
</dbReference>
<dbReference type="Proteomes" id="UP000221168">
    <property type="component" value="Unassembled WGS sequence"/>
</dbReference>
<dbReference type="PROSITE" id="PS51007">
    <property type="entry name" value="CYTC"/>
    <property type="match status" value="1"/>
</dbReference>
<dbReference type="EMBL" id="PDVP01000004">
    <property type="protein sequence ID" value="PHP67326.1"/>
    <property type="molecule type" value="Genomic_DNA"/>
</dbReference>
<dbReference type="RefSeq" id="WP_099306153.1">
    <property type="nucleotide sequence ID" value="NZ_PDVP01000004.1"/>
</dbReference>
<evidence type="ECO:0000256" key="5">
    <source>
        <dbReference type="SAM" id="SignalP"/>
    </source>
</evidence>
<keyword evidence="5" id="KW-0732">Signal</keyword>
<evidence type="ECO:0000259" key="6">
    <source>
        <dbReference type="PROSITE" id="PS51007"/>
    </source>
</evidence>
<evidence type="ECO:0000256" key="1">
    <source>
        <dbReference type="ARBA" id="ARBA00022617"/>
    </source>
</evidence>
<dbReference type="AlphaFoldDB" id="A0A2G1QP69"/>
<keyword evidence="1 4" id="KW-0349">Heme</keyword>
<feature type="chain" id="PRO_5013941502" evidence="5">
    <location>
        <begin position="24"/>
        <end position="109"/>
    </location>
</feature>
<dbReference type="InterPro" id="IPR009056">
    <property type="entry name" value="Cyt_c-like_dom"/>
</dbReference>
<sequence length="109" mass="11758">MRRLVISLASAAMVACGLSGARAEEPDIAHGKALVETNCAKCHAYQHDDVSPNPAAPPFRDLSKRYPVDALQEAFAEGIVTGHEEMPEFEATPRQIADIIAYLASIQPK</sequence>
<evidence type="ECO:0000256" key="3">
    <source>
        <dbReference type="ARBA" id="ARBA00023004"/>
    </source>
</evidence>
<protein>
    <submittedName>
        <fullName evidence="7">Cytochrome C</fullName>
    </submittedName>
</protein>
<feature type="domain" description="Cytochrome c" evidence="6">
    <location>
        <begin position="26"/>
        <end position="107"/>
    </location>
</feature>
<feature type="signal peptide" evidence="5">
    <location>
        <begin position="1"/>
        <end position="23"/>
    </location>
</feature>
<dbReference type="InterPro" id="IPR036909">
    <property type="entry name" value="Cyt_c-like_dom_sf"/>
</dbReference>
<accession>A0A2G1QP69</accession>
<gene>
    <name evidence="7" type="ORF">CSC94_09810</name>
</gene>